<accession>A0A1N7MFA0</accession>
<evidence type="ECO:0000313" key="2">
    <source>
        <dbReference type="EMBL" id="SIS84651.1"/>
    </source>
</evidence>
<gene>
    <name evidence="2" type="ORF">SAMN05421779_10481</name>
</gene>
<sequence length="94" mass="10389">MDCAISLQCRTACHHWKWGKALPAFADRKGLRPGAVNGKRRKRRQGPGCPKNLAIFGSYPARPLPIDRPSPPMPTAAGDVEDITPESARKEQER</sequence>
<name>A0A1N7MFA0_9PROT</name>
<feature type="region of interest" description="Disordered" evidence="1">
    <location>
        <begin position="31"/>
        <end position="94"/>
    </location>
</feature>
<protein>
    <submittedName>
        <fullName evidence="2">Uncharacterized protein</fullName>
    </submittedName>
</protein>
<feature type="compositionally biased region" description="Pro residues" evidence="1">
    <location>
        <begin position="62"/>
        <end position="74"/>
    </location>
</feature>
<proteinExistence type="predicted"/>
<reference evidence="2 3" key="1">
    <citation type="submission" date="2017-01" db="EMBL/GenBank/DDBJ databases">
        <authorList>
            <person name="Mah S.A."/>
            <person name="Swanson W.J."/>
            <person name="Moy G.W."/>
            <person name="Vacquier V.D."/>
        </authorList>
    </citation>
    <scope>NUCLEOTIDE SEQUENCE [LARGE SCALE GENOMIC DNA]</scope>
    <source>
        <strain evidence="2 3">DSM 11589</strain>
    </source>
</reference>
<keyword evidence="3" id="KW-1185">Reference proteome</keyword>
<dbReference type="EMBL" id="FTOA01000004">
    <property type="protein sequence ID" value="SIS84651.1"/>
    <property type="molecule type" value="Genomic_DNA"/>
</dbReference>
<dbReference type="STRING" id="80876.SAMN05421779_10481"/>
<organism evidence="2 3">
    <name type="scientific">Insolitispirillum peregrinum</name>
    <dbReference type="NCBI Taxonomy" id="80876"/>
    <lineage>
        <taxon>Bacteria</taxon>
        <taxon>Pseudomonadati</taxon>
        <taxon>Pseudomonadota</taxon>
        <taxon>Alphaproteobacteria</taxon>
        <taxon>Rhodospirillales</taxon>
        <taxon>Novispirillaceae</taxon>
        <taxon>Insolitispirillum</taxon>
    </lineage>
</organism>
<evidence type="ECO:0000256" key="1">
    <source>
        <dbReference type="SAM" id="MobiDB-lite"/>
    </source>
</evidence>
<dbReference type="Proteomes" id="UP000185678">
    <property type="component" value="Unassembled WGS sequence"/>
</dbReference>
<evidence type="ECO:0000313" key="3">
    <source>
        <dbReference type="Proteomes" id="UP000185678"/>
    </source>
</evidence>
<dbReference type="AlphaFoldDB" id="A0A1N7MFA0"/>